<gene>
    <name evidence="7" type="ORF">AKJ08_0330</name>
</gene>
<proteinExistence type="predicted"/>
<feature type="transmembrane region" description="Helical" evidence="6">
    <location>
        <begin position="77"/>
        <end position="95"/>
    </location>
</feature>
<keyword evidence="8" id="KW-1185">Reference proteome</keyword>
<dbReference type="NCBIfam" id="NF008977">
    <property type="entry name" value="PRK12324.1-2"/>
    <property type="match status" value="1"/>
</dbReference>
<comment type="subcellular location">
    <subcellularLocation>
        <location evidence="1">Membrane</location>
        <topology evidence="1">Multi-pass membrane protein</topology>
    </subcellularLocation>
</comment>
<dbReference type="CDD" id="cd13963">
    <property type="entry name" value="PT_UbiA_2"/>
    <property type="match status" value="1"/>
</dbReference>
<feature type="transmembrane region" description="Helical" evidence="6">
    <location>
        <begin position="35"/>
        <end position="56"/>
    </location>
</feature>
<keyword evidence="3 6" id="KW-0812">Transmembrane</keyword>
<evidence type="ECO:0000256" key="1">
    <source>
        <dbReference type="ARBA" id="ARBA00004141"/>
    </source>
</evidence>
<feature type="transmembrane region" description="Helical" evidence="6">
    <location>
        <begin position="197"/>
        <end position="223"/>
    </location>
</feature>
<accession>A0A0K1P8T5</accession>
<keyword evidence="2" id="KW-1003">Cell membrane</keyword>
<keyword evidence="4 6" id="KW-1133">Transmembrane helix</keyword>
<dbReference type="InterPro" id="IPR044878">
    <property type="entry name" value="UbiA_sf"/>
</dbReference>
<feature type="transmembrane region" description="Helical" evidence="6">
    <location>
        <begin position="129"/>
        <end position="153"/>
    </location>
</feature>
<keyword evidence="5 6" id="KW-0472">Membrane</keyword>
<dbReference type="InterPro" id="IPR000537">
    <property type="entry name" value="UbiA_prenyltransferase"/>
</dbReference>
<evidence type="ECO:0000313" key="8">
    <source>
        <dbReference type="Proteomes" id="UP000055590"/>
    </source>
</evidence>
<keyword evidence="7" id="KW-0808">Transferase</keyword>
<evidence type="ECO:0000256" key="3">
    <source>
        <dbReference type="ARBA" id="ARBA00022692"/>
    </source>
</evidence>
<dbReference type="Pfam" id="PF01040">
    <property type="entry name" value="UbiA"/>
    <property type="match status" value="1"/>
</dbReference>
<feature type="transmembrane region" description="Helical" evidence="6">
    <location>
        <begin position="235"/>
        <end position="256"/>
    </location>
</feature>
<feature type="transmembrane region" description="Helical" evidence="6">
    <location>
        <begin position="101"/>
        <end position="122"/>
    </location>
</feature>
<evidence type="ECO:0000256" key="4">
    <source>
        <dbReference type="ARBA" id="ARBA00022989"/>
    </source>
</evidence>
<dbReference type="EMBL" id="CP012332">
    <property type="protein sequence ID" value="AKU89943.1"/>
    <property type="molecule type" value="Genomic_DNA"/>
</dbReference>
<evidence type="ECO:0000256" key="6">
    <source>
        <dbReference type="SAM" id="Phobius"/>
    </source>
</evidence>
<organism evidence="7 8">
    <name type="scientific">Vulgatibacter incomptus</name>
    <dbReference type="NCBI Taxonomy" id="1391653"/>
    <lineage>
        <taxon>Bacteria</taxon>
        <taxon>Pseudomonadati</taxon>
        <taxon>Myxococcota</taxon>
        <taxon>Myxococcia</taxon>
        <taxon>Myxococcales</taxon>
        <taxon>Cystobacterineae</taxon>
        <taxon>Vulgatibacteraceae</taxon>
        <taxon>Vulgatibacter</taxon>
    </lineage>
</organism>
<evidence type="ECO:0000256" key="2">
    <source>
        <dbReference type="ARBA" id="ARBA00022475"/>
    </source>
</evidence>
<dbReference type="STRING" id="1391653.AKJ08_0330"/>
<dbReference type="Proteomes" id="UP000055590">
    <property type="component" value="Chromosome"/>
</dbReference>
<evidence type="ECO:0000256" key="5">
    <source>
        <dbReference type="ARBA" id="ARBA00023136"/>
    </source>
</evidence>
<name>A0A0K1P8T5_9BACT</name>
<dbReference type="AlphaFoldDB" id="A0A0K1P8T5"/>
<dbReference type="GO" id="GO:0016765">
    <property type="term" value="F:transferase activity, transferring alkyl or aryl (other than methyl) groups"/>
    <property type="evidence" value="ECO:0007669"/>
    <property type="project" value="InterPro"/>
</dbReference>
<feature type="transmembrane region" description="Helical" evidence="6">
    <location>
        <begin position="159"/>
        <end position="176"/>
    </location>
</feature>
<reference evidence="7 8" key="1">
    <citation type="submission" date="2015-08" db="EMBL/GenBank/DDBJ databases">
        <authorList>
            <person name="Babu N.S."/>
            <person name="Beckwith C.J."/>
            <person name="Beseler K.G."/>
            <person name="Brison A."/>
            <person name="Carone J.V."/>
            <person name="Caskin T.P."/>
            <person name="Diamond M."/>
            <person name="Durham M.E."/>
            <person name="Foxe J.M."/>
            <person name="Go M."/>
            <person name="Henderson B.A."/>
            <person name="Jones I.B."/>
            <person name="McGettigan J.A."/>
            <person name="Micheletti S.J."/>
            <person name="Nasrallah M.E."/>
            <person name="Ortiz D."/>
            <person name="Piller C.R."/>
            <person name="Privatt S.R."/>
            <person name="Schneider S.L."/>
            <person name="Sharp S."/>
            <person name="Smith T.C."/>
            <person name="Stanton J.D."/>
            <person name="Ullery H.E."/>
            <person name="Wilson R.J."/>
            <person name="Serrano M.G."/>
            <person name="Buck G."/>
            <person name="Lee V."/>
            <person name="Wang Y."/>
            <person name="Carvalho R."/>
            <person name="Voegtly L."/>
            <person name="Shi R."/>
            <person name="Duckworth R."/>
            <person name="Johnson A."/>
            <person name="Loviza R."/>
            <person name="Walstead R."/>
            <person name="Shah Z."/>
            <person name="Kiflezghi M."/>
            <person name="Wade K."/>
            <person name="Ball S.L."/>
            <person name="Bradley K.W."/>
            <person name="Asai D.J."/>
            <person name="Bowman C.A."/>
            <person name="Russell D.A."/>
            <person name="Pope W.H."/>
            <person name="Jacobs-Sera D."/>
            <person name="Hendrix R.W."/>
            <person name="Hatfull G.F."/>
        </authorList>
    </citation>
    <scope>NUCLEOTIDE SEQUENCE [LARGE SCALE GENOMIC DNA]</scope>
    <source>
        <strain evidence="7 8">DSM 27710</strain>
    </source>
</reference>
<dbReference type="Gene3D" id="1.10.357.140">
    <property type="entry name" value="UbiA prenyltransferase"/>
    <property type="match status" value="1"/>
</dbReference>
<feature type="transmembrane region" description="Helical" evidence="6">
    <location>
        <begin position="268"/>
        <end position="289"/>
    </location>
</feature>
<dbReference type="PATRIC" id="fig|1391653.3.peg.343"/>
<sequence>MLRHLGAGMRPHQWVKNGFLFAPLVFAHKLFEPALLLRSVAAFFLYSLMASAVYLGNDVLDVEADRRHPVKRNRPIASGKLPASLAAVVSVVLALGSLTGAALLVPELAGVLLAYLVMNAAYSWRLKKLAYVDVCVIALGFVLRVLAGTVAIGVPPSNWIFLCTFALALFLGFGKRKHELLSAQGSGRDAATTRKALGAYTLANLDIALAGAGALAVVSYFLYTVAPDTLGRFGYLLAYTLPFPAFGIWRFTRLVAHATRASSPTEALITDPPFVLNLAVWMAAVVAIVY</sequence>
<dbReference type="KEGG" id="vin:AKJ08_0330"/>
<dbReference type="GO" id="GO:0016020">
    <property type="term" value="C:membrane"/>
    <property type="evidence" value="ECO:0007669"/>
    <property type="project" value="UniProtKB-SubCell"/>
</dbReference>
<evidence type="ECO:0000313" key="7">
    <source>
        <dbReference type="EMBL" id="AKU89943.1"/>
    </source>
</evidence>
<protein>
    <submittedName>
        <fullName evidence="7">Prenyltransferase</fullName>
    </submittedName>
</protein>